<dbReference type="Gene3D" id="1.20.120.550">
    <property type="entry name" value="Membrane associated eicosanoid/glutathione metabolism-like domain"/>
    <property type="match status" value="1"/>
</dbReference>
<keyword evidence="4 5" id="KW-0472">Membrane</keyword>
<dbReference type="RefSeq" id="WP_253965328.1">
    <property type="nucleotide sequence ID" value="NZ_JALHBS010000098.1"/>
</dbReference>
<evidence type="ECO:0000313" key="6">
    <source>
        <dbReference type="EMBL" id="MCP3056521.1"/>
    </source>
</evidence>
<dbReference type="EMBL" id="JALHBS010000098">
    <property type="protein sequence ID" value="MCP3056521.1"/>
    <property type="molecule type" value="Genomic_DNA"/>
</dbReference>
<proteinExistence type="predicted"/>
<evidence type="ECO:0000256" key="5">
    <source>
        <dbReference type="SAM" id="Phobius"/>
    </source>
</evidence>
<dbReference type="SUPFAM" id="SSF161084">
    <property type="entry name" value="MAPEG domain-like"/>
    <property type="match status" value="1"/>
</dbReference>
<gene>
    <name evidence="6" type="ORF">MJ956_15400</name>
</gene>
<reference evidence="6" key="1">
    <citation type="submission" date="2022-03" db="EMBL/GenBank/DDBJ databases">
        <title>Aurantimonas Liuensis sp. Nov., isolated from the hadal seawater of the Mariana Trench.</title>
        <authorList>
            <person name="Liu R."/>
        </authorList>
    </citation>
    <scope>NUCLEOTIDE SEQUENCE</scope>
    <source>
        <strain evidence="6">LRZ36</strain>
    </source>
</reference>
<keyword evidence="2 5" id="KW-0812">Transmembrane</keyword>
<evidence type="ECO:0000313" key="7">
    <source>
        <dbReference type="Proteomes" id="UP001155220"/>
    </source>
</evidence>
<dbReference type="Proteomes" id="UP001155220">
    <property type="component" value="Unassembled WGS sequence"/>
</dbReference>
<feature type="transmembrane region" description="Helical" evidence="5">
    <location>
        <begin position="68"/>
        <end position="95"/>
    </location>
</feature>
<evidence type="ECO:0000256" key="1">
    <source>
        <dbReference type="ARBA" id="ARBA00004370"/>
    </source>
</evidence>
<protein>
    <submittedName>
        <fullName evidence="6">MAPEG family protein</fullName>
    </submittedName>
</protein>
<dbReference type="GO" id="GO:0016020">
    <property type="term" value="C:membrane"/>
    <property type="evidence" value="ECO:0007669"/>
    <property type="project" value="UniProtKB-SubCell"/>
</dbReference>
<keyword evidence="7" id="KW-1185">Reference proteome</keyword>
<sequence>MSESTAIFWPMIVHAGLTFAVYPILFNRRKAAVKERSARFEDFRTPVREPEQSAAAARNLSHQYELPVLFHVVCLALFVTGGAGWLAVSLAWLFTLSRLAHAYIHLGSNQLSQRIPAFAAGLVLVGLLWLSLAVHLVLGG</sequence>
<comment type="caution">
    <text evidence="6">The sequence shown here is derived from an EMBL/GenBank/DDBJ whole genome shotgun (WGS) entry which is preliminary data.</text>
</comment>
<feature type="transmembrane region" description="Helical" evidence="5">
    <location>
        <begin position="6"/>
        <end position="26"/>
    </location>
</feature>
<dbReference type="AlphaFoldDB" id="A0A9X2H8Z4"/>
<dbReference type="Pfam" id="PF01124">
    <property type="entry name" value="MAPEG"/>
    <property type="match status" value="1"/>
</dbReference>
<name>A0A9X2H8Z4_9HYPH</name>
<dbReference type="InterPro" id="IPR001129">
    <property type="entry name" value="Membr-assoc_MAPEG"/>
</dbReference>
<keyword evidence="3 5" id="KW-1133">Transmembrane helix</keyword>
<comment type="subcellular location">
    <subcellularLocation>
        <location evidence="1">Membrane</location>
    </subcellularLocation>
</comment>
<evidence type="ECO:0000256" key="2">
    <source>
        <dbReference type="ARBA" id="ARBA00022692"/>
    </source>
</evidence>
<dbReference type="InterPro" id="IPR023352">
    <property type="entry name" value="MAPEG-like_dom_sf"/>
</dbReference>
<organism evidence="6 7">
    <name type="scientific">Aurantimonas marianensis</name>
    <dbReference type="NCBI Taxonomy" id="2920428"/>
    <lineage>
        <taxon>Bacteria</taxon>
        <taxon>Pseudomonadati</taxon>
        <taxon>Pseudomonadota</taxon>
        <taxon>Alphaproteobacteria</taxon>
        <taxon>Hyphomicrobiales</taxon>
        <taxon>Aurantimonadaceae</taxon>
        <taxon>Aurantimonas</taxon>
    </lineage>
</organism>
<accession>A0A9X2H8Z4</accession>
<feature type="transmembrane region" description="Helical" evidence="5">
    <location>
        <begin position="115"/>
        <end position="138"/>
    </location>
</feature>
<evidence type="ECO:0000256" key="3">
    <source>
        <dbReference type="ARBA" id="ARBA00022989"/>
    </source>
</evidence>
<evidence type="ECO:0000256" key="4">
    <source>
        <dbReference type="ARBA" id="ARBA00023136"/>
    </source>
</evidence>